<feature type="compositionally biased region" description="Polar residues" evidence="1">
    <location>
        <begin position="128"/>
        <end position="151"/>
    </location>
</feature>
<evidence type="ECO:0000313" key="3">
    <source>
        <dbReference type="EMBL" id="CCK69356.1"/>
    </source>
</evidence>
<dbReference type="PRINTS" id="PR00625">
    <property type="entry name" value="JDOMAIN"/>
</dbReference>
<dbReference type="eggNOG" id="KOG0714">
    <property type="taxonomic scope" value="Eukaryota"/>
</dbReference>
<dbReference type="CDD" id="cd06257">
    <property type="entry name" value="DnaJ"/>
    <property type="match status" value="1"/>
</dbReference>
<dbReference type="AlphaFoldDB" id="J7S5T0"/>
<feature type="compositionally biased region" description="Basic and acidic residues" evidence="1">
    <location>
        <begin position="117"/>
        <end position="126"/>
    </location>
</feature>
<protein>
    <recommendedName>
        <fullName evidence="2">J domain-containing protein</fullName>
    </recommendedName>
</protein>
<dbReference type="HOGENOM" id="CLU_490950_0_0_1"/>
<evidence type="ECO:0000313" key="4">
    <source>
        <dbReference type="Proteomes" id="UP000006310"/>
    </source>
</evidence>
<feature type="compositionally biased region" description="Polar residues" evidence="1">
    <location>
        <begin position="205"/>
        <end position="214"/>
    </location>
</feature>
<dbReference type="InterPro" id="IPR018253">
    <property type="entry name" value="DnaJ_domain_CS"/>
</dbReference>
<dbReference type="Pfam" id="PF00226">
    <property type="entry name" value="DnaJ"/>
    <property type="match status" value="1"/>
</dbReference>
<organism evidence="3 4">
    <name type="scientific">Huiozyma naganishii (strain ATCC MYA-139 / BCRC 22969 / CBS 8797 / KCTC 17520 / NBRC 10181 / NCYC 3082 / Yp74L-3)</name>
    <name type="common">Yeast</name>
    <name type="synonym">Kazachstania naganishii</name>
    <dbReference type="NCBI Taxonomy" id="1071383"/>
    <lineage>
        <taxon>Eukaryota</taxon>
        <taxon>Fungi</taxon>
        <taxon>Dikarya</taxon>
        <taxon>Ascomycota</taxon>
        <taxon>Saccharomycotina</taxon>
        <taxon>Saccharomycetes</taxon>
        <taxon>Saccharomycetales</taxon>
        <taxon>Saccharomycetaceae</taxon>
        <taxon>Huiozyma</taxon>
    </lineage>
</organism>
<sequence length="544" mass="62095">MELELDKTTHYSLLGVHFDATNEEISKSYRKLAMKLHPDKSKSDKCEELFKLVVHAHSVLTNGEERAKYNKVLISQGIYERGSDPAGKSLHTKANPFANKTRKSKPYEQQPYGFGFENERAPDHTHKTTQPTHGKTKGANSKSFNLKSYQRQQHDHKRDDEEMTDPGKRRRNGGINDEQNPIESIPCKDKTRTTQEPTFEKDPGNTASVGGNTNQEERERRETVAEEEFPAKKGRCASTPSPSYSPEYISPGPSTFPTNGDDEEESAGEEKIYTSDADDEVVFKKKHARERETDDTKGDPAWSPRFRHYARAKFKKRESDKRSTSPVKLAPANYDTAIIEDWNSSIRDIINKLNSLDRKQSNKRGAEAKSEDILFDMQHINDSLESIPVRETKRAKVFDNDDVMLHDPVNQTLPRVYKPESIESNDLCIQSDVLATPLPEIPNLQVDILDTFELQKLNNAVIQFNEQCSVFKRKALTCYMNRVISDIQHTDKLTKVENFGQCIAGRNFDAELVGRIHELEYRQNMVAQTFTSLMKTSYLQNSNL</sequence>
<dbReference type="PANTHER" id="PTHR43908:SF3">
    <property type="entry name" value="AT29763P-RELATED"/>
    <property type="match status" value="1"/>
</dbReference>
<feature type="compositionally biased region" description="Low complexity" evidence="1">
    <location>
        <begin position="238"/>
        <end position="253"/>
    </location>
</feature>
<dbReference type="GeneID" id="34525036"/>
<accession>J7S5T0</accession>
<gene>
    <name evidence="3" type="primary">KNAG0C02450</name>
    <name evidence="3" type="ordered locus">KNAG_0C02450</name>
</gene>
<proteinExistence type="predicted"/>
<dbReference type="KEGG" id="kng:KNAG_0C02450"/>
<dbReference type="SUPFAM" id="SSF46565">
    <property type="entry name" value="Chaperone J-domain"/>
    <property type="match status" value="1"/>
</dbReference>
<dbReference type="OMA" id="ARSKFEC"/>
<reference evidence="4" key="2">
    <citation type="submission" date="2012-08" db="EMBL/GenBank/DDBJ databases">
        <title>Genome sequence of Kazachstania naganishii.</title>
        <authorList>
            <person name="Gordon J.L."/>
            <person name="Armisen D."/>
            <person name="Proux-Wera E."/>
            <person name="OhEigeartaigh S.S."/>
            <person name="Byrne K.P."/>
            <person name="Wolfe K.H."/>
        </authorList>
    </citation>
    <scope>NUCLEOTIDE SEQUENCE [LARGE SCALE GENOMIC DNA]</scope>
    <source>
        <strain evidence="4">ATCC MYA-139 / BCRC 22969 / CBS 8797 / CCRC 22969 / KCTC 17520 / NBRC 10181 / NCYC 3082</strain>
    </source>
</reference>
<dbReference type="GO" id="GO:0005789">
    <property type="term" value="C:endoplasmic reticulum membrane"/>
    <property type="evidence" value="ECO:0007669"/>
    <property type="project" value="TreeGrafter"/>
</dbReference>
<feature type="compositionally biased region" description="Basic and acidic residues" evidence="1">
    <location>
        <begin position="215"/>
        <end position="224"/>
    </location>
</feature>
<dbReference type="Proteomes" id="UP000006310">
    <property type="component" value="Chromosome 3"/>
</dbReference>
<dbReference type="SMART" id="SM00271">
    <property type="entry name" value="DnaJ"/>
    <property type="match status" value="1"/>
</dbReference>
<dbReference type="InterPro" id="IPR036869">
    <property type="entry name" value="J_dom_sf"/>
</dbReference>
<name>J7S5T0_HUIN7</name>
<feature type="compositionally biased region" description="Basic and acidic residues" evidence="1">
    <location>
        <begin position="186"/>
        <end position="203"/>
    </location>
</feature>
<dbReference type="PROSITE" id="PS50076">
    <property type="entry name" value="DNAJ_2"/>
    <property type="match status" value="1"/>
</dbReference>
<feature type="domain" description="J" evidence="2">
    <location>
        <begin position="9"/>
        <end position="73"/>
    </location>
</feature>
<dbReference type="GO" id="GO:0071218">
    <property type="term" value="P:cellular response to misfolded protein"/>
    <property type="evidence" value="ECO:0007669"/>
    <property type="project" value="TreeGrafter"/>
</dbReference>
<dbReference type="RefSeq" id="XP_022463602.1">
    <property type="nucleotide sequence ID" value="XM_022606958.1"/>
</dbReference>
<dbReference type="STRING" id="1071383.J7S5T0"/>
<dbReference type="PROSITE" id="PS00636">
    <property type="entry name" value="DNAJ_1"/>
    <property type="match status" value="1"/>
</dbReference>
<evidence type="ECO:0000259" key="2">
    <source>
        <dbReference type="PROSITE" id="PS50076"/>
    </source>
</evidence>
<dbReference type="GO" id="GO:0030544">
    <property type="term" value="F:Hsp70 protein binding"/>
    <property type="evidence" value="ECO:0007669"/>
    <property type="project" value="TreeGrafter"/>
</dbReference>
<evidence type="ECO:0000256" key="1">
    <source>
        <dbReference type="SAM" id="MobiDB-lite"/>
    </source>
</evidence>
<feature type="region of interest" description="Disordered" evidence="1">
    <location>
        <begin position="80"/>
        <end position="304"/>
    </location>
</feature>
<dbReference type="OrthoDB" id="10250354at2759"/>
<dbReference type="InterPro" id="IPR051100">
    <property type="entry name" value="DnaJ_subfamily_B/C"/>
</dbReference>
<dbReference type="PANTHER" id="PTHR43908">
    <property type="entry name" value="AT29763P-RELATED"/>
    <property type="match status" value="1"/>
</dbReference>
<dbReference type="EMBL" id="HE978316">
    <property type="protein sequence ID" value="CCK69356.1"/>
    <property type="molecule type" value="Genomic_DNA"/>
</dbReference>
<dbReference type="InterPro" id="IPR001623">
    <property type="entry name" value="DnaJ_domain"/>
</dbReference>
<keyword evidence="4" id="KW-1185">Reference proteome</keyword>
<dbReference type="Gene3D" id="1.10.287.110">
    <property type="entry name" value="DnaJ domain"/>
    <property type="match status" value="1"/>
</dbReference>
<reference evidence="3 4" key="1">
    <citation type="journal article" date="2011" name="Proc. Natl. Acad. Sci. U.S.A.">
        <title>Evolutionary erosion of yeast sex chromosomes by mating-type switching accidents.</title>
        <authorList>
            <person name="Gordon J.L."/>
            <person name="Armisen D."/>
            <person name="Proux-Wera E."/>
            <person name="Oheigeartaigh S.S."/>
            <person name="Byrne K.P."/>
            <person name="Wolfe K.H."/>
        </authorList>
    </citation>
    <scope>NUCLEOTIDE SEQUENCE [LARGE SCALE GENOMIC DNA]</scope>
    <source>
        <strain evidence="4">ATCC MYA-139 / BCRC 22969 / CBS 8797 / CCRC 22969 / KCTC 17520 / NBRC 10181 / NCYC 3082</strain>
    </source>
</reference>
<feature type="compositionally biased region" description="Basic and acidic residues" evidence="1">
    <location>
        <begin position="289"/>
        <end position="298"/>
    </location>
</feature>